<dbReference type="OrthoDB" id="2478793at2759"/>
<keyword evidence="2" id="KW-1185">Reference proteome</keyword>
<reference evidence="1 2" key="1">
    <citation type="journal article" date="2019" name="Environ. Microbiol.">
        <title>At the nexus of three kingdoms: the genome of the mycorrhizal fungus Gigaspora margarita provides insights into plant, endobacterial and fungal interactions.</title>
        <authorList>
            <person name="Venice F."/>
            <person name="Ghignone S."/>
            <person name="Salvioli di Fossalunga A."/>
            <person name="Amselem J."/>
            <person name="Novero M."/>
            <person name="Xianan X."/>
            <person name="Sedzielewska Toro K."/>
            <person name="Morin E."/>
            <person name="Lipzen A."/>
            <person name="Grigoriev I.V."/>
            <person name="Henrissat B."/>
            <person name="Martin F.M."/>
            <person name="Bonfante P."/>
        </authorList>
    </citation>
    <scope>NUCLEOTIDE SEQUENCE [LARGE SCALE GENOMIC DNA]</scope>
    <source>
        <strain evidence="1 2">BEG34</strain>
    </source>
</reference>
<sequence length="109" mass="11789">MIAASTAEFTISLSTSNFTFKSDTFMKIDVMVNSEYYGFNSTLFCNNPDNSDCPKNDINKTLTLSIKNGLPNNYQITVSLVDPVNSGGIKFDIAADCLEADVGIPTSVT</sequence>
<organism evidence="1 2">
    <name type="scientific">Gigaspora margarita</name>
    <dbReference type="NCBI Taxonomy" id="4874"/>
    <lineage>
        <taxon>Eukaryota</taxon>
        <taxon>Fungi</taxon>
        <taxon>Fungi incertae sedis</taxon>
        <taxon>Mucoromycota</taxon>
        <taxon>Glomeromycotina</taxon>
        <taxon>Glomeromycetes</taxon>
        <taxon>Diversisporales</taxon>
        <taxon>Gigasporaceae</taxon>
        <taxon>Gigaspora</taxon>
    </lineage>
</organism>
<dbReference type="Proteomes" id="UP000439903">
    <property type="component" value="Unassembled WGS sequence"/>
</dbReference>
<comment type="caution">
    <text evidence="1">The sequence shown here is derived from an EMBL/GenBank/DDBJ whole genome shotgun (WGS) entry which is preliminary data.</text>
</comment>
<dbReference type="EMBL" id="WTPW01000061">
    <property type="protein sequence ID" value="KAF0552792.1"/>
    <property type="molecule type" value="Genomic_DNA"/>
</dbReference>
<accession>A0A8H4B1M6</accession>
<evidence type="ECO:0000313" key="1">
    <source>
        <dbReference type="EMBL" id="KAF0552792.1"/>
    </source>
</evidence>
<evidence type="ECO:0000313" key="2">
    <source>
        <dbReference type="Proteomes" id="UP000439903"/>
    </source>
</evidence>
<gene>
    <name evidence="1" type="ORF">F8M41_021034</name>
</gene>
<dbReference type="AlphaFoldDB" id="A0A8H4B1M6"/>
<proteinExistence type="predicted"/>
<name>A0A8H4B1M6_GIGMA</name>
<protein>
    <submittedName>
        <fullName evidence="1">Uncharacterized protein</fullName>
    </submittedName>
</protein>